<name>A0A409X284_PSICY</name>
<accession>A0A409X284</accession>
<keyword evidence="1" id="KW-1133">Transmembrane helix</keyword>
<dbReference type="Proteomes" id="UP000283269">
    <property type="component" value="Unassembled WGS sequence"/>
</dbReference>
<keyword evidence="3" id="KW-1185">Reference proteome</keyword>
<dbReference type="AlphaFoldDB" id="A0A409X284"/>
<evidence type="ECO:0000313" key="2">
    <source>
        <dbReference type="EMBL" id="PPQ84860.1"/>
    </source>
</evidence>
<proteinExistence type="predicted"/>
<protein>
    <submittedName>
        <fullName evidence="2">Uncharacterized protein</fullName>
    </submittedName>
</protein>
<comment type="caution">
    <text evidence="2">The sequence shown here is derived from an EMBL/GenBank/DDBJ whole genome shotgun (WGS) entry which is preliminary data.</text>
</comment>
<dbReference type="InParanoid" id="A0A409X284"/>
<gene>
    <name evidence="2" type="ORF">CVT25_004996</name>
</gene>
<organism evidence="2 3">
    <name type="scientific">Psilocybe cyanescens</name>
    <dbReference type="NCBI Taxonomy" id="93625"/>
    <lineage>
        <taxon>Eukaryota</taxon>
        <taxon>Fungi</taxon>
        <taxon>Dikarya</taxon>
        <taxon>Basidiomycota</taxon>
        <taxon>Agaricomycotina</taxon>
        <taxon>Agaricomycetes</taxon>
        <taxon>Agaricomycetidae</taxon>
        <taxon>Agaricales</taxon>
        <taxon>Agaricineae</taxon>
        <taxon>Strophariaceae</taxon>
        <taxon>Psilocybe</taxon>
    </lineage>
</organism>
<sequence>MLGPPSYTLVKTEDEEDTGKSYVPPNRRIGDWSSPISVTIVLVCAFVNVCLVVLLYSSTRLGFEGTGVNDADMKVNSTYIGLDRLYANTTAFKKYLPIRNQARRFFQISSRQPKRQLALEASKVPGPTGFIPSAHGFYQILVTSEVPKVLFYYSPY</sequence>
<dbReference type="EMBL" id="NHYD01002796">
    <property type="protein sequence ID" value="PPQ84860.1"/>
    <property type="molecule type" value="Genomic_DNA"/>
</dbReference>
<reference evidence="2 3" key="1">
    <citation type="journal article" date="2018" name="Evol. Lett.">
        <title>Horizontal gene cluster transfer increased hallucinogenic mushroom diversity.</title>
        <authorList>
            <person name="Reynolds H.T."/>
            <person name="Vijayakumar V."/>
            <person name="Gluck-Thaler E."/>
            <person name="Korotkin H.B."/>
            <person name="Matheny P.B."/>
            <person name="Slot J.C."/>
        </authorList>
    </citation>
    <scope>NUCLEOTIDE SEQUENCE [LARGE SCALE GENOMIC DNA]</scope>
    <source>
        <strain evidence="2 3">2631</strain>
    </source>
</reference>
<keyword evidence="1" id="KW-0812">Transmembrane</keyword>
<keyword evidence="1" id="KW-0472">Membrane</keyword>
<feature type="transmembrane region" description="Helical" evidence="1">
    <location>
        <begin position="36"/>
        <end position="56"/>
    </location>
</feature>
<evidence type="ECO:0000256" key="1">
    <source>
        <dbReference type="SAM" id="Phobius"/>
    </source>
</evidence>
<evidence type="ECO:0000313" key="3">
    <source>
        <dbReference type="Proteomes" id="UP000283269"/>
    </source>
</evidence>